<evidence type="ECO:0000313" key="7">
    <source>
        <dbReference type="EMBL" id="GJM63907.1"/>
    </source>
</evidence>
<gene>
    <name evidence="7" type="ORF">PEDI_44590</name>
</gene>
<keyword evidence="4" id="KW-0408">Iron</keyword>
<evidence type="ECO:0000259" key="6">
    <source>
        <dbReference type="Pfam" id="PF01814"/>
    </source>
</evidence>
<dbReference type="Pfam" id="PF04405">
    <property type="entry name" value="ScdA_N"/>
    <property type="match status" value="1"/>
</dbReference>
<feature type="domain" description="Hemerythrin-like" evidence="6">
    <location>
        <begin position="85"/>
        <end position="228"/>
    </location>
</feature>
<evidence type="ECO:0000256" key="2">
    <source>
        <dbReference type="ARBA" id="ARBA00022490"/>
    </source>
</evidence>
<dbReference type="Proteomes" id="UP001310022">
    <property type="component" value="Unassembled WGS sequence"/>
</dbReference>
<dbReference type="PANTHER" id="PTHR36438:SF1">
    <property type="entry name" value="IRON-SULFUR CLUSTER REPAIR PROTEIN YTFE"/>
    <property type="match status" value="1"/>
</dbReference>
<feature type="region of interest" description="Disordered" evidence="5">
    <location>
        <begin position="155"/>
        <end position="177"/>
    </location>
</feature>
<reference evidence="7 8" key="1">
    <citation type="submission" date="2021-12" db="EMBL/GenBank/DDBJ databases">
        <title>Genome sequencing of bacteria with rrn-lacking chromosome and rrn-plasmid.</title>
        <authorList>
            <person name="Anda M."/>
            <person name="Iwasaki W."/>
        </authorList>
    </citation>
    <scope>NUCLEOTIDE SEQUENCE [LARGE SCALE GENOMIC DNA]</scope>
    <source>
        <strain evidence="7 8">NBRC 15940</strain>
    </source>
</reference>
<dbReference type="GO" id="GO:0046872">
    <property type="term" value="F:metal ion binding"/>
    <property type="evidence" value="ECO:0007669"/>
    <property type="project" value="UniProtKB-KW"/>
</dbReference>
<evidence type="ECO:0000256" key="3">
    <source>
        <dbReference type="ARBA" id="ARBA00022723"/>
    </source>
</evidence>
<evidence type="ECO:0000256" key="1">
    <source>
        <dbReference type="ARBA" id="ARBA00004496"/>
    </source>
</evidence>
<accession>A0AAN4W2H8</accession>
<protein>
    <submittedName>
        <fullName evidence="7">Iron-sulfur cluster repair di-iron protein</fullName>
    </submittedName>
</protein>
<comment type="subcellular location">
    <subcellularLocation>
        <location evidence="1">Cytoplasm</location>
    </subcellularLocation>
</comment>
<evidence type="ECO:0000256" key="4">
    <source>
        <dbReference type="ARBA" id="ARBA00023004"/>
    </source>
</evidence>
<evidence type="ECO:0000313" key="8">
    <source>
        <dbReference type="Proteomes" id="UP001310022"/>
    </source>
</evidence>
<comment type="caution">
    <text evidence="7">The sequence shown here is derived from an EMBL/GenBank/DDBJ whole genome shotgun (WGS) entry which is preliminary data.</text>
</comment>
<dbReference type="EMBL" id="BQKE01000003">
    <property type="protein sequence ID" value="GJM63907.1"/>
    <property type="molecule type" value="Genomic_DNA"/>
</dbReference>
<dbReference type="InterPro" id="IPR019903">
    <property type="entry name" value="RIC_family"/>
</dbReference>
<name>A0AAN4W2H8_9BACT</name>
<keyword evidence="3" id="KW-0479">Metal-binding</keyword>
<organism evidence="7 8">
    <name type="scientific">Persicobacter diffluens</name>
    <dbReference type="NCBI Taxonomy" id="981"/>
    <lineage>
        <taxon>Bacteria</taxon>
        <taxon>Pseudomonadati</taxon>
        <taxon>Bacteroidota</taxon>
        <taxon>Cytophagia</taxon>
        <taxon>Cytophagales</taxon>
        <taxon>Persicobacteraceae</taxon>
        <taxon>Persicobacter</taxon>
    </lineage>
</organism>
<keyword evidence="8" id="KW-1185">Reference proteome</keyword>
<dbReference type="PANTHER" id="PTHR36438">
    <property type="entry name" value="IRON-SULFUR CLUSTER REPAIR PROTEIN YTFE"/>
    <property type="match status" value="1"/>
</dbReference>
<evidence type="ECO:0000256" key="5">
    <source>
        <dbReference type="SAM" id="MobiDB-lite"/>
    </source>
</evidence>
<sequence length="239" mass="27464">MEASLSNQKIGQLVAQDYRLAAVFKNFQMDYCCGGDISIKEACQRDGVSEEELTGQLAEVMRAPKGEQIDFDRWPLDLLADYIEKTHHRYVRQQIPQIQALLKTIVEVHGEHEPHLAEIQNLFEGCAQAMTAHLAKEEIILFPFVREIAENPDAETLSQKDLSGPLAEMEEEHDGEGNRFKEISRITNAYTPPKDACPTYQQTYAMLKDFEDNLHQHVHLENNMLFPKTRQQLRQLLDQ</sequence>
<dbReference type="RefSeq" id="WP_338239002.1">
    <property type="nucleotide sequence ID" value="NZ_BQKE01000003.1"/>
</dbReference>
<dbReference type="GO" id="GO:0005737">
    <property type="term" value="C:cytoplasm"/>
    <property type="evidence" value="ECO:0007669"/>
    <property type="project" value="UniProtKB-SubCell"/>
</dbReference>
<dbReference type="NCBIfam" id="TIGR03652">
    <property type="entry name" value="FeS_repair_RIC"/>
    <property type="match status" value="1"/>
</dbReference>
<dbReference type="AlphaFoldDB" id="A0AAN4W2H8"/>
<keyword evidence="2" id="KW-0963">Cytoplasm</keyword>
<dbReference type="Pfam" id="PF01814">
    <property type="entry name" value="Hemerythrin"/>
    <property type="match status" value="1"/>
</dbReference>
<dbReference type="Gene3D" id="1.20.120.520">
    <property type="entry name" value="nmb1532 protein domain like"/>
    <property type="match status" value="1"/>
</dbReference>
<dbReference type="InterPro" id="IPR012312">
    <property type="entry name" value="Hemerythrin-like"/>
</dbReference>
<proteinExistence type="predicted"/>